<comment type="function">
    <text evidence="2 9">Catalyzes the interconversion of 2-phosphoglycerate and 3-phosphoglycerate.</text>
</comment>
<comment type="cofactor">
    <cofactor evidence="9">
        <name>Mn(2+)</name>
        <dbReference type="ChEBI" id="CHEBI:29035"/>
    </cofactor>
    <text evidence="9">Binds 2 manganese ions per subunit.</text>
</comment>
<evidence type="ECO:0000256" key="13">
    <source>
        <dbReference type="PIRSR" id="PIRSR001492-3"/>
    </source>
</evidence>
<keyword evidence="8 9" id="KW-0413">Isomerase</keyword>
<evidence type="ECO:0000256" key="9">
    <source>
        <dbReference type="HAMAP-Rule" id="MF_01038"/>
    </source>
</evidence>
<feature type="binding site" evidence="9 13">
    <location>
        <position position="14"/>
    </location>
    <ligand>
        <name>Mn(2+)</name>
        <dbReference type="ChEBI" id="CHEBI:29035"/>
        <label>2</label>
    </ligand>
</feature>
<dbReference type="NCBIfam" id="TIGR01307">
    <property type="entry name" value="pgm_bpd_ind"/>
    <property type="match status" value="1"/>
</dbReference>
<dbReference type="PIRSF" id="PIRSF001492">
    <property type="entry name" value="IPGAM"/>
    <property type="match status" value="1"/>
</dbReference>
<feature type="binding site" evidence="9 13">
    <location>
        <position position="448"/>
    </location>
    <ligand>
        <name>Mn(2+)</name>
        <dbReference type="ChEBI" id="CHEBI:29035"/>
        <label>2</label>
    </ligand>
</feature>
<comment type="pathway">
    <text evidence="3 9">Carbohydrate degradation; glycolysis; pyruvate from D-glyceraldehyde 3-phosphate: step 3/5.</text>
</comment>
<evidence type="ECO:0000256" key="2">
    <source>
        <dbReference type="ARBA" id="ARBA00002315"/>
    </source>
</evidence>
<dbReference type="GO" id="GO:0004619">
    <property type="term" value="F:phosphoglycerate mutase activity"/>
    <property type="evidence" value="ECO:0007669"/>
    <property type="project" value="UniProtKB-UniRule"/>
</dbReference>
<dbReference type="Pfam" id="PF01676">
    <property type="entry name" value="Metalloenzyme"/>
    <property type="match status" value="1"/>
</dbReference>
<dbReference type="GO" id="GO:0006007">
    <property type="term" value="P:glucose catabolic process"/>
    <property type="evidence" value="ECO:0007669"/>
    <property type="project" value="InterPro"/>
</dbReference>
<evidence type="ECO:0000259" key="14">
    <source>
        <dbReference type="Pfam" id="PF01676"/>
    </source>
</evidence>
<dbReference type="Pfam" id="PF06415">
    <property type="entry name" value="iPGM_N"/>
    <property type="match status" value="1"/>
</dbReference>
<evidence type="ECO:0000256" key="6">
    <source>
        <dbReference type="ARBA" id="ARBA00023152"/>
    </source>
</evidence>
<evidence type="ECO:0000256" key="12">
    <source>
        <dbReference type="PIRSR" id="PIRSR001492-2"/>
    </source>
</evidence>
<proteinExistence type="inferred from homology"/>
<feature type="domain" description="Metalloenzyme" evidence="14">
    <location>
        <begin position="7"/>
        <end position="507"/>
    </location>
</feature>
<dbReference type="SUPFAM" id="SSF64158">
    <property type="entry name" value="2,3-Bisphosphoglycerate-independent phosphoglycerate mutase, substrate-binding domain"/>
    <property type="match status" value="1"/>
</dbReference>
<comment type="similarity">
    <text evidence="4 9">Belongs to the BPG-independent phosphoglycerate mutase family.</text>
</comment>
<evidence type="ECO:0000256" key="4">
    <source>
        <dbReference type="ARBA" id="ARBA00008819"/>
    </source>
</evidence>
<dbReference type="PANTHER" id="PTHR31637">
    <property type="entry name" value="2,3-BISPHOSPHOGLYCERATE-INDEPENDENT PHOSPHOGLYCERATE MUTASE"/>
    <property type="match status" value="1"/>
</dbReference>
<comment type="subunit">
    <text evidence="9">Monomer.</text>
</comment>
<evidence type="ECO:0000256" key="11">
    <source>
        <dbReference type="PIRSR" id="PIRSR001492-1"/>
    </source>
</evidence>
<dbReference type="AlphaFoldDB" id="A0AAE3L1Q3"/>
<dbReference type="InterPro" id="IPR011258">
    <property type="entry name" value="BPG-indep_PGM_N"/>
</dbReference>
<dbReference type="Gene3D" id="3.40.1450.10">
    <property type="entry name" value="BPG-independent phosphoglycerate mutase, domain B"/>
    <property type="match status" value="1"/>
</dbReference>
<feature type="binding site" evidence="9 12">
    <location>
        <position position="189"/>
    </location>
    <ligand>
        <name>substrate</name>
    </ligand>
</feature>
<dbReference type="Proteomes" id="UP001204445">
    <property type="component" value="Unassembled WGS sequence"/>
</dbReference>
<dbReference type="EMBL" id="JANUCT010000013">
    <property type="protein sequence ID" value="MCS3903940.1"/>
    <property type="molecule type" value="Genomic_DNA"/>
</dbReference>
<feature type="binding site" evidence="9 12">
    <location>
        <position position="339"/>
    </location>
    <ligand>
        <name>substrate</name>
    </ligand>
</feature>
<name>A0AAE3L1Q3_9GAMM</name>
<evidence type="ECO:0000313" key="17">
    <source>
        <dbReference type="Proteomes" id="UP001204445"/>
    </source>
</evidence>
<dbReference type="RefSeq" id="WP_259055916.1">
    <property type="nucleotide sequence ID" value="NZ_JANUCT010000013.1"/>
</dbReference>
<comment type="catalytic activity">
    <reaction evidence="1 9">
        <text>(2R)-2-phosphoglycerate = (2R)-3-phosphoglycerate</text>
        <dbReference type="Rhea" id="RHEA:15901"/>
        <dbReference type="ChEBI" id="CHEBI:58272"/>
        <dbReference type="ChEBI" id="CHEBI:58289"/>
        <dbReference type="EC" id="5.4.2.12"/>
    </reaction>
</comment>
<feature type="active site" description="Phosphoserine intermediate" evidence="9 11">
    <location>
        <position position="64"/>
    </location>
</feature>
<feature type="domain" description="BPG-independent PGAM N-terminal" evidence="15">
    <location>
        <begin position="84"/>
        <end position="302"/>
    </location>
</feature>
<feature type="binding site" evidence="9 12">
    <location>
        <begin position="265"/>
        <end position="268"/>
    </location>
    <ligand>
        <name>substrate</name>
    </ligand>
</feature>
<gene>
    <name evidence="9" type="primary">gpmI</name>
    <name evidence="16" type="ORF">J2T55_001972</name>
</gene>
<evidence type="ECO:0000313" key="16">
    <source>
        <dbReference type="EMBL" id="MCS3903940.1"/>
    </source>
</evidence>
<dbReference type="PANTHER" id="PTHR31637:SF0">
    <property type="entry name" value="2,3-BISPHOSPHOGLYCERATE-INDEPENDENT PHOSPHOGLYCERATE MUTASE"/>
    <property type="match status" value="1"/>
</dbReference>
<accession>A0AAE3L1Q3</accession>
<feature type="binding site" evidence="9 12">
    <location>
        <position position="125"/>
    </location>
    <ligand>
        <name>substrate</name>
    </ligand>
</feature>
<dbReference type="Gene3D" id="3.40.720.10">
    <property type="entry name" value="Alkaline Phosphatase, subunit A"/>
    <property type="match status" value="1"/>
</dbReference>
<evidence type="ECO:0000256" key="7">
    <source>
        <dbReference type="ARBA" id="ARBA00023211"/>
    </source>
</evidence>
<evidence type="ECO:0000256" key="5">
    <source>
        <dbReference type="ARBA" id="ARBA00022723"/>
    </source>
</evidence>
<dbReference type="InterPro" id="IPR017850">
    <property type="entry name" value="Alkaline_phosphatase_core_sf"/>
</dbReference>
<evidence type="ECO:0000256" key="8">
    <source>
        <dbReference type="ARBA" id="ARBA00023235"/>
    </source>
</evidence>
<dbReference type="FunFam" id="3.40.1450.10:FF:000002">
    <property type="entry name" value="2,3-bisphosphoglycerate-independent phosphoglycerate mutase"/>
    <property type="match status" value="1"/>
</dbReference>
<dbReference type="HAMAP" id="MF_01038">
    <property type="entry name" value="GpmI"/>
    <property type="match status" value="1"/>
</dbReference>
<evidence type="ECO:0000256" key="10">
    <source>
        <dbReference type="NCBIfam" id="TIGR01307"/>
    </source>
</evidence>
<keyword evidence="6 9" id="KW-0324">Glycolysis</keyword>
<feature type="binding site" evidence="9 12">
    <location>
        <position position="195"/>
    </location>
    <ligand>
        <name>substrate</name>
    </ligand>
</feature>
<dbReference type="InterPro" id="IPR005995">
    <property type="entry name" value="Pgm_bpd_ind"/>
</dbReference>
<dbReference type="EC" id="5.4.2.12" evidence="9 10"/>
<dbReference type="GO" id="GO:0006096">
    <property type="term" value="P:glycolytic process"/>
    <property type="evidence" value="ECO:0007669"/>
    <property type="project" value="UniProtKB-UniRule"/>
</dbReference>
<feature type="binding site" evidence="9 13">
    <location>
        <position position="406"/>
    </location>
    <ligand>
        <name>Mn(2+)</name>
        <dbReference type="ChEBI" id="CHEBI:29035"/>
        <label>1</label>
    </ligand>
</feature>
<reference evidence="16" key="1">
    <citation type="submission" date="2022-08" db="EMBL/GenBank/DDBJ databases">
        <title>Genomic Encyclopedia of Type Strains, Phase III (KMG-III): the genomes of soil and plant-associated and newly described type strains.</title>
        <authorList>
            <person name="Whitman W."/>
        </authorList>
    </citation>
    <scope>NUCLEOTIDE SEQUENCE</scope>
    <source>
        <strain evidence="16">HMT 1</strain>
    </source>
</reference>
<dbReference type="GO" id="GO:0030145">
    <property type="term" value="F:manganese ion binding"/>
    <property type="evidence" value="ECO:0007669"/>
    <property type="project" value="UniProtKB-UniRule"/>
</dbReference>
<dbReference type="InterPro" id="IPR036646">
    <property type="entry name" value="PGAM_B_sf"/>
</dbReference>
<comment type="caution">
    <text evidence="16">The sequence shown here is derived from an EMBL/GenBank/DDBJ whole genome shotgun (WGS) entry which is preliminary data.</text>
</comment>
<feature type="binding site" evidence="9 13">
    <location>
        <position position="470"/>
    </location>
    <ligand>
        <name>Mn(2+)</name>
        <dbReference type="ChEBI" id="CHEBI:29035"/>
        <label>1</label>
    </ligand>
</feature>
<feature type="binding site" evidence="9 13">
    <location>
        <position position="64"/>
    </location>
    <ligand>
        <name>Mn(2+)</name>
        <dbReference type="ChEBI" id="CHEBI:29035"/>
        <label>2</label>
    </ligand>
</feature>
<keyword evidence="17" id="KW-1185">Reference proteome</keyword>
<sequence length="532" mass="59282">MPIANRPLVLLILDGWGYAENTEYNAIHSANKPNWERIWEQCPRTLIRASGIDVGLPDQQMGNSEVGHMSIGSGRVVDQEFTRIMRAIDDGSFYENETLNTAFRTAAANGKAVHLLGLLSAGGVHGHEEHIMATMDLAIACGVERIYLHAFLDGRDTPPKSAEESAHRMHLKMQELGSDRVRFASIIGRYYAMDRNQQWDRTKVAYDLISQGMAEYRSDDAFIAIDMAYARGETDEFVKPTAITRAGEDPVQVEDGDVMVFTNYRADRARQLARAFTKPDFKSFYREHVPQLAAFVSLTEYKANYEFPVAFPPAPLHNVFGEYIAEHGLKQLRIAETEKYAHVTFFFNGGEERVFEGEDRVLVPSPHVRTYDKSPEMSAPEVTDKVVEAIDNNKYDAIICNYANADMVGHTGDFHATVKAIECLDRCIGRILDAARQIGGEVLITADHGNAEQMRSFTTEKIKSQPHTAHTSNLVPLIYVGRHALPLPDTGTLSDIAPTMLYLMGLEQPVEMTGHSLFKLVDDAPAQSVAGK</sequence>
<evidence type="ECO:0000259" key="15">
    <source>
        <dbReference type="Pfam" id="PF06415"/>
    </source>
</evidence>
<keyword evidence="5 9" id="KW-0479">Metal-binding</keyword>
<evidence type="ECO:0000256" key="3">
    <source>
        <dbReference type="ARBA" id="ARBA00004798"/>
    </source>
</evidence>
<evidence type="ECO:0000256" key="1">
    <source>
        <dbReference type="ARBA" id="ARBA00000370"/>
    </source>
</evidence>
<dbReference type="GO" id="GO:0005829">
    <property type="term" value="C:cytosol"/>
    <property type="evidence" value="ECO:0007669"/>
    <property type="project" value="TreeGrafter"/>
</dbReference>
<dbReference type="SUPFAM" id="SSF53649">
    <property type="entry name" value="Alkaline phosphatase-like"/>
    <property type="match status" value="1"/>
</dbReference>
<organism evidence="16 17">
    <name type="scientific">Methylohalomonas lacus</name>
    <dbReference type="NCBI Taxonomy" id="398773"/>
    <lineage>
        <taxon>Bacteria</taxon>
        <taxon>Pseudomonadati</taxon>
        <taxon>Pseudomonadota</taxon>
        <taxon>Gammaproteobacteria</taxon>
        <taxon>Methylohalomonadales</taxon>
        <taxon>Methylohalomonadaceae</taxon>
        <taxon>Methylohalomonas</taxon>
    </lineage>
</organism>
<feature type="binding site" evidence="9 13">
    <location>
        <position position="447"/>
    </location>
    <ligand>
        <name>Mn(2+)</name>
        <dbReference type="ChEBI" id="CHEBI:29035"/>
        <label>2</label>
    </ligand>
</feature>
<dbReference type="InterPro" id="IPR006124">
    <property type="entry name" value="Metalloenzyme"/>
</dbReference>
<feature type="binding site" evidence="9 13">
    <location>
        <position position="410"/>
    </location>
    <ligand>
        <name>Mn(2+)</name>
        <dbReference type="ChEBI" id="CHEBI:29035"/>
        <label>1</label>
    </ligand>
</feature>
<feature type="binding site" evidence="9 12">
    <location>
        <begin position="155"/>
        <end position="156"/>
    </location>
    <ligand>
        <name>substrate</name>
    </ligand>
</feature>
<keyword evidence="7 9" id="KW-0464">Manganese</keyword>
<dbReference type="CDD" id="cd16010">
    <property type="entry name" value="iPGM"/>
    <property type="match status" value="1"/>
</dbReference>
<protein>
    <recommendedName>
        <fullName evidence="9 10">2,3-bisphosphoglycerate-independent phosphoglycerate mutase</fullName>
        <shortName evidence="9">BPG-independent PGAM</shortName>
        <shortName evidence="9">Phosphoglyceromutase</shortName>
        <shortName evidence="9">iPGM</shortName>
        <ecNumber evidence="9 10">5.4.2.12</ecNumber>
    </recommendedName>
</protein>